<organism evidence="3 4">
    <name type="scientific">Rotaria sordida</name>
    <dbReference type="NCBI Taxonomy" id="392033"/>
    <lineage>
        <taxon>Eukaryota</taxon>
        <taxon>Metazoa</taxon>
        <taxon>Spiralia</taxon>
        <taxon>Gnathifera</taxon>
        <taxon>Rotifera</taxon>
        <taxon>Eurotatoria</taxon>
        <taxon>Bdelloidea</taxon>
        <taxon>Philodinida</taxon>
        <taxon>Philodinidae</taxon>
        <taxon>Rotaria</taxon>
    </lineage>
</organism>
<proteinExistence type="predicted"/>
<dbReference type="Pfam" id="PF00646">
    <property type="entry name" value="F-box"/>
    <property type="match status" value="1"/>
</dbReference>
<dbReference type="InterPro" id="IPR036047">
    <property type="entry name" value="F-box-like_dom_sf"/>
</dbReference>
<dbReference type="EMBL" id="CAJOBD010003578">
    <property type="protein sequence ID" value="CAF3956091.1"/>
    <property type="molecule type" value="Genomic_DNA"/>
</dbReference>
<feature type="region of interest" description="Disordered" evidence="1">
    <location>
        <begin position="383"/>
        <end position="416"/>
    </location>
</feature>
<reference evidence="3" key="1">
    <citation type="submission" date="2021-02" db="EMBL/GenBank/DDBJ databases">
        <authorList>
            <person name="Nowell W R."/>
        </authorList>
    </citation>
    <scope>NUCLEOTIDE SEQUENCE</scope>
</reference>
<gene>
    <name evidence="3" type="ORF">JBS370_LOCUS23815</name>
</gene>
<comment type="caution">
    <text evidence="3">The sequence shown here is derived from an EMBL/GenBank/DDBJ whole genome shotgun (WGS) entry which is preliminary data.</text>
</comment>
<name>A0A819L768_9BILA</name>
<protein>
    <recommendedName>
        <fullName evidence="2">F-box domain-containing protein</fullName>
    </recommendedName>
</protein>
<evidence type="ECO:0000313" key="3">
    <source>
        <dbReference type="EMBL" id="CAF3956091.1"/>
    </source>
</evidence>
<dbReference type="PROSITE" id="PS50181">
    <property type="entry name" value="FBOX"/>
    <property type="match status" value="1"/>
</dbReference>
<accession>A0A819L768</accession>
<evidence type="ECO:0000313" key="4">
    <source>
        <dbReference type="Proteomes" id="UP000663836"/>
    </source>
</evidence>
<feature type="domain" description="F-box" evidence="2">
    <location>
        <begin position="5"/>
        <end position="51"/>
    </location>
</feature>
<evidence type="ECO:0000256" key="1">
    <source>
        <dbReference type="SAM" id="MobiDB-lite"/>
    </source>
</evidence>
<sequence>MEYSCIGLNNLPDEILMIIFQKLNNIDVLFSFHGINKRLNKIIHDRIFTSHLTFVKCSLDNFIDLFSSDIMLNRFCLQILPSIHDKIQWLDLDLSSIKHVLRVANYPNLDSHGLYNINEQSAQCIYNDWNMYHQRTSLSTTTTNNSLTQPCTYSPLTARRTLPSSAHFFSQQVRQQQHHIQSDQDVLCSDAVQPYSSDCDVFESNSYHRNVSSRITTYDPDYIPSSPSIKRKHAESSLDHGQQMDDITNCLKIVMKQQELIVDDLQVLRKSNKKLQEMTISLIHANQLDQVSANKPVELPIYKYKEKNLFDSISPDLSTTAIHCKLIRKLYSAEEVINGEALDKEDERFDIVKGAMIAAFFENEPEKFNCYWEKVGAKHIGEQKTGFPKSKRNQDETDQRTASVMANGNSELNSQI</sequence>
<dbReference type="InterPro" id="IPR001810">
    <property type="entry name" value="F-box_dom"/>
</dbReference>
<feature type="compositionally biased region" description="Polar residues" evidence="1">
    <location>
        <begin position="400"/>
        <end position="416"/>
    </location>
</feature>
<dbReference type="AlphaFoldDB" id="A0A819L768"/>
<evidence type="ECO:0000259" key="2">
    <source>
        <dbReference type="PROSITE" id="PS50181"/>
    </source>
</evidence>
<dbReference type="Proteomes" id="UP000663836">
    <property type="component" value="Unassembled WGS sequence"/>
</dbReference>
<dbReference type="SUPFAM" id="SSF81383">
    <property type="entry name" value="F-box domain"/>
    <property type="match status" value="1"/>
</dbReference>